<sequence length="122" mass="13884">MTHHVLVAESNHPGEYAKFPPEPMSQVTTRDFLKWVWYRVIVWKFGEGAKNAPHPRVIGRLMCGENLACQVLEVENLTNTLVKWMVWRAERLEFPERIQATVGEMGGADAPGPIRANFPSLK</sequence>
<organism evidence="1 2">
    <name type="scientific">Datura stramonium</name>
    <name type="common">Jimsonweed</name>
    <name type="synonym">Common thornapple</name>
    <dbReference type="NCBI Taxonomy" id="4076"/>
    <lineage>
        <taxon>Eukaryota</taxon>
        <taxon>Viridiplantae</taxon>
        <taxon>Streptophyta</taxon>
        <taxon>Embryophyta</taxon>
        <taxon>Tracheophyta</taxon>
        <taxon>Spermatophyta</taxon>
        <taxon>Magnoliopsida</taxon>
        <taxon>eudicotyledons</taxon>
        <taxon>Gunneridae</taxon>
        <taxon>Pentapetalae</taxon>
        <taxon>asterids</taxon>
        <taxon>lamiids</taxon>
        <taxon>Solanales</taxon>
        <taxon>Solanaceae</taxon>
        <taxon>Solanoideae</taxon>
        <taxon>Datureae</taxon>
        <taxon>Datura</taxon>
    </lineage>
</organism>
<dbReference type="EMBL" id="JACEIK010002731">
    <property type="protein sequence ID" value="MCD9638569.1"/>
    <property type="molecule type" value="Genomic_DNA"/>
</dbReference>
<proteinExistence type="predicted"/>
<protein>
    <submittedName>
        <fullName evidence="1">Uncharacterized protein</fullName>
    </submittedName>
</protein>
<keyword evidence="2" id="KW-1185">Reference proteome</keyword>
<gene>
    <name evidence="1" type="ORF">HAX54_022626</name>
</gene>
<name>A0ABS8UVV0_DATST</name>
<feature type="non-terminal residue" evidence="1">
    <location>
        <position position="122"/>
    </location>
</feature>
<evidence type="ECO:0000313" key="1">
    <source>
        <dbReference type="EMBL" id="MCD9638569.1"/>
    </source>
</evidence>
<evidence type="ECO:0000313" key="2">
    <source>
        <dbReference type="Proteomes" id="UP000823775"/>
    </source>
</evidence>
<comment type="caution">
    <text evidence="1">The sequence shown here is derived from an EMBL/GenBank/DDBJ whole genome shotgun (WGS) entry which is preliminary data.</text>
</comment>
<accession>A0ABS8UVV0</accession>
<dbReference type="Proteomes" id="UP000823775">
    <property type="component" value="Unassembled WGS sequence"/>
</dbReference>
<reference evidence="1 2" key="1">
    <citation type="journal article" date="2021" name="BMC Genomics">
        <title>Datura genome reveals duplications of psychoactive alkaloid biosynthetic genes and high mutation rate following tissue culture.</title>
        <authorList>
            <person name="Rajewski A."/>
            <person name="Carter-House D."/>
            <person name="Stajich J."/>
            <person name="Litt A."/>
        </authorList>
    </citation>
    <scope>NUCLEOTIDE SEQUENCE [LARGE SCALE GENOMIC DNA]</scope>
    <source>
        <strain evidence="1">AR-01</strain>
    </source>
</reference>